<comment type="caution">
    <text evidence="1">The sequence shown here is derived from an EMBL/GenBank/DDBJ whole genome shotgun (WGS) entry which is preliminary data.</text>
</comment>
<dbReference type="EMBL" id="JAPHNI010000087">
    <property type="protein sequence ID" value="KAJ8116601.1"/>
    <property type="molecule type" value="Genomic_DNA"/>
</dbReference>
<reference evidence="1" key="1">
    <citation type="submission" date="2022-11" db="EMBL/GenBank/DDBJ databases">
        <title>Genome Sequence of Boeremia exigua.</title>
        <authorList>
            <person name="Buettner E."/>
        </authorList>
    </citation>
    <scope>NUCLEOTIDE SEQUENCE</scope>
    <source>
        <strain evidence="1">CU02</strain>
    </source>
</reference>
<dbReference type="Proteomes" id="UP001153331">
    <property type="component" value="Unassembled WGS sequence"/>
</dbReference>
<keyword evidence="2" id="KW-1185">Reference proteome</keyword>
<evidence type="ECO:0000313" key="2">
    <source>
        <dbReference type="Proteomes" id="UP001153331"/>
    </source>
</evidence>
<sequence>MTSPNLTPGLPEFSLKNKVVLVSGAARGLGLTQAEALLEAGAIVYALDRLPEPHPDFHFVAEKARKELNSKLEYRQIDVRDAESLLKTVEEIANAEGRMDGLIAAAGIQQETSALEYTAEDANRMFEVNITGVFMTAQAVAKQMIKFGKGGSIVLIASMSGTIANKGLICSAYNASKAGVIQLGRNLAAEWGQHNIRVNTISPGYIVTQMVEELFVKYPERKETWPTQNMLGRLSAPREYRGAAVFLINVWSGYEVRSLAPMRAIGGRAWRVRPNGHIKETATLVHAYQRQTCRTGSCGAGAYARLSAPLLLPSPPPMSSSTPTAVTRYRPAVLVLTGAAAAYGAYLLYGSLQAAPSEGLHRSNAVRRANQQRRPSRTTRIISRLESEVGALGEYNVLGLVVPLDPQNLITPDELRELLGTTAPHASEDTIEVETARLYDVFLDRLLDSGFSNRPLAPAEIEAVARWVGDRLPNSATVSRAIERRTQRLNDARPAETDGAESVAETDISWNSEDDTDGEGIDPEGQTLQRTLYHIAEDRARQEGVIHRGITCNSCDEKPIRGTRWHCANCVDFDLCSTCEATNSHTKTHVFYKIRVPAPYLSLTKQEPLYPGKPHMMHHSVNSALKRRLALETKMEVEEIEALWDQFTCLASTEWKNDHNKVGWALDRRAFNHAFVPRYNGFVAAPNLIYDRIFQYYDSDKNGLIGFEEWIKGIDGMHTTDMKIKARIVFNGYDIDGDGYISRRDVLRVFRAYYAIEKEATRNFVAELTEELSVRNSMDTIRSSQPLGSAFPPNSLPTSNAPHATIAQKQKGTFDETAPVILDTDFENATRKSVIEANEIHHLLDGVPRQSAGEHLVQKAWERRRFTLDEEEGLMRPAGAEVTDSEEEIGDGSSEEHVSSRSSKVHFQDEVNHKEWSSKSVSKKATSEQWGGYEIPELEQDLGKEVLYQITQQAFNELLDPLFRAREDMALNARSLRGERRRNAEAIDALREKTKGWGKYNAAIFRIGIFRFVKSVVDVFCQYMNMSSLEALTAQTYRDDLKKYASIVRNAIVTAENLALKGLQTRDGDPPLDGIAEWNAELLRLQLHQELATATVRLLDPADRLTLQVDSDSSGESIEMPTLHRDPTMPQFRPNSTADFEIQGNTQVTGVEGNAQVTGAEGNTQVTGAEGNQVTGAAQQSTTGSDIEQDPEDLSDQDGRLWIGPDGPFFVHVRDPPNEPPSSEEEKAEKFTTPTVTPPPSVDFHDSEGLRVRRNSGSLSNIPRPSCDFSHVADGAEPTSSSTPPREPESPDIRVPHMTNTPWVQTLTLTTSPNGKQILSYTRRHVAHTQNVFSIAPELDQTAALFANVRRSAGASDPQSLLHISLLASCEAVEQESRLRRGDGMLSFEEFEEVLRDGRLRFLESWMDWMMDGFVKYHVYFRMP</sequence>
<evidence type="ECO:0000313" key="1">
    <source>
        <dbReference type="EMBL" id="KAJ8116601.1"/>
    </source>
</evidence>
<gene>
    <name evidence="1" type="ORF">OPT61_g2007</name>
</gene>
<accession>A0ACC2IN25</accession>
<organism evidence="1 2">
    <name type="scientific">Boeremia exigua</name>
    <dbReference type="NCBI Taxonomy" id="749465"/>
    <lineage>
        <taxon>Eukaryota</taxon>
        <taxon>Fungi</taxon>
        <taxon>Dikarya</taxon>
        <taxon>Ascomycota</taxon>
        <taxon>Pezizomycotina</taxon>
        <taxon>Dothideomycetes</taxon>
        <taxon>Pleosporomycetidae</taxon>
        <taxon>Pleosporales</taxon>
        <taxon>Pleosporineae</taxon>
        <taxon>Didymellaceae</taxon>
        <taxon>Boeremia</taxon>
    </lineage>
</organism>
<protein>
    <submittedName>
        <fullName evidence="1">Uncharacterized protein</fullName>
    </submittedName>
</protein>
<proteinExistence type="predicted"/>
<name>A0ACC2IN25_9PLEO</name>